<evidence type="ECO:0000256" key="6">
    <source>
        <dbReference type="SAM" id="Phobius"/>
    </source>
</evidence>
<dbReference type="CDD" id="cd17321">
    <property type="entry name" value="MFS_MMR_MDR_like"/>
    <property type="match status" value="1"/>
</dbReference>
<dbReference type="InterPro" id="IPR020846">
    <property type="entry name" value="MFS_dom"/>
</dbReference>
<proteinExistence type="predicted"/>
<dbReference type="PROSITE" id="PS50850">
    <property type="entry name" value="MFS"/>
    <property type="match status" value="1"/>
</dbReference>
<feature type="transmembrane region" description="Helical" evidence="6">
    <location>
        <begin position="307"/>
        <end position="327"/>
    </location>
</feature>
<evidence type="ECO:0000313" key="8">
    <source>
        <dbReference type="EMBL" id="KAA8787877.1"/>
    </source>
</evidence>
<evidence type="ECO:0000313" key="9">
    <source>
        <dbReference type="Proteomes" id="UP000323664"/>
    </source>
</evidence>
<evidence type="ECO:0000256" key="3">
    <source>
        <dbReference type="ARBA" id="ARBA00022692"/>
    </source>
</evidence>
<feature type="transmembrane region" description="Helical" evidence="6">
    <location>
        <begin position="272"/>
        <end position="295"/>
    </location>
</feature>
<dbReference type="Gene3D" id="1.20.1720.10">
    <property type="entry name" value="Multidrug resistance protein D"/>
    <property type="match status" value="1"/>
</dbReference>
<dbReference type="RefSeq" id="WP_123067459.1">
    <property type="nucleotide sequence ID" value="NZ_RIAS01000036.1"/>
</dbReference>
<evidence type="ECO:0000256" key="4">
    <source>
        <dbReference type="ARBA" id="ARBA00022989"/>
    </source>
</evidence>
<feature type="transmembrane region" description="Helical" evidence="6">
    <location>
        <begin position="363"/>
        <end position="389"/>
    </location>
</feature>
<keyword evidence="2" id="KW-0813">Transport</keyword>
<feature type="transmembrane region" description="Helical" evidence="6">
    <location>
        <begin position="74"/>
        <end position="93"/>
    </location>
</feature>
<dbReference type="PANTHER" id="PTHR42718">
    <property type="entry name" value="MAJOR FACILITATOR SUPERFAMILY MULTIDRUG TRANSPORTER MFSC"/>
    <property type="match status" value="1"/>
</dbReference>
<dbReference type="GO" id="GO:0005886">
    <property type="term" value="C:plasma membrane"/>
    <property type="evidence" value="ECO:0007669"/>
    <property type="project" value="UniProtKB-SubCell"/>
</dbReference>
<comment type="subcellular location">
    <subcellularLocation>
        <location evidence="1">Cell membrane</location>
        <topology evidence="1">Multi-pass membrane protein</topology>
    </subcellularLocation>
</comment>
<feature type="transmembrane region" description="Helical" evidence="6">
    <location>
        <begin position="433"/>
        <end position="451"/>
    </location>
</feature>
<dbReference type="InterPro" id="IPR005829">
    <property type="entry name" value="Sugar_transporter_CS"/>
</dbReference>
<comment type="caution">
    <text evidence="8">The sequence shown here is derived from an EMBL/GenBank/DDBJ whole genome shotgun (WGS) entry which is preliminary data.</text>
</comment>
<feature type="transmembrane region" description="Helical" evidence="6">
    <location>
        <begin position="43"/>
        <end position="62"/>
    </location>
</feature>
<keyword evidence="5 6" id="KW-0472">Membrane</keyword>
<sequence>MGTRSRWLIISVGLGMLLNPLNSSMVAVVIPRLQKAFQLDFTVISWIIFAFYIASTIANPVVGKVSDIWGRKNVFLAGLLITLAASLGAPFAPTFGSLIALRVVQSIGTSMLISVGMAIIRIQVQEKQGAAASMLTIFQSGAAAIGPFVGGILIYWWDWYAIFFVNIPFVIISFLLAWKMIPSDEMPKASVIRNMSFGKWWGVMDGAGILLFTAGLVPLLIALLSIEGDSPISFTHVMIGVAGLITISAFIRHELKVTTPFIPMRSFAKYPAITWINIEFIVVNLLFYTLFFGIPSYLQVVRHVSEFHTGILMLTLGLSSLVASPLAGRWIDKSGPKPALLTAAILMILGSLWLANLNEDSPLLSVCVALAAFGFSNGLNGVGMQAALFKSSPKEIIGVASGLFSSSRNLGAILSSLLIAIMMGGQFSYKGFHLLGVALTIIALCLLYMSWARREPAQHPQS</sequence>
<protein>
    <submittedName>
        <fullName evidence="8">MFS transporter</fullName>
    </submittedName>
</protein>
<dbReference type="AlphaFoldDB" id="A0A5M9X1U5"/>
<feature type="transmembrane region" description="Helical" evidence="6">
    <location>
        <begin position="339"/>
        <end position="357"/>
    </location>
</feature>
<dbReference type="Gene3D" id="1.20.1250.20">
    <property type="entry name" value="MFS general substrate transporter like domains"/>
    <property type="match status" value="1"/>
</dbReference>
<dbReference type="Proteomes" id="UP000323664">
    <property type="component" value="Unassembled WGS sequence"/>
</dbReference>
<dbReference type="Pfam" id="PF07690">
    <property type="entry name" value="MFS_1"/>
    <property type="match status" value="1"/>
</dbReference>
<feature type="domain" description="Major facilitator superfamily (MFS) profile" evidence="7">
    <location>
        <begin position="8"/>
        <end position="454"/>
    </location>
</feature>
<dbReference type="PROSITE" id="PS00216">
    <property type="entry name" value="SUGAR_TRANSPORT_1"/>
    <property type="match status" value="1"/>
</dbReference>
<gene>
    <name evidence="8" type="ORF">EC604_29065</name>
</gene>
<dbReference type="SUPFAM" id="SSF103473">
    <property type="entry name" value="MFS general substrate transporter"/>
    <property type="match status" value="1"/>
</dbReference>
<dbReference type="EMBL" id="RIAS01000036">
    <property type="protein sequence ID" value="KAA8787877.1"/>
    <property type="molecule type" value="Genomic_DNA"/>
</dbReference>
<keyword evidence="4 6" id="KW-1133">Transmembrane helix</keyword>
<evidence type="ECO:0000256" key="2">
    <source>
        <dbReference type="ARBA" id="ARBA00022448"/>
    </source>
</evidence>
<reference evidence="8 9" key="1">
    <citation type="journal article" date="2019" name="J. Ind. Microbiol. Biotechnol.">
        <title>Paenibacillus amylolyticus 27C64 has a diverse set of carbohydrate-active enzymes and complete pectin deconstruction system.</title>
        <authorList>
            <person name="Keggi C."/>
            <person name="Doran-Peterson J."/>
        </authorList>
    </citation>
    <scope>NUCLEOTIDE SEQUENCE [LARGE SCALE GENOMIC DNA]</scope>
    <source>
        <strain evidence="8 9">27C64</strain>
    </source>
</reference>
<feature type="transmembrane region" description="Helical" evidence="6">
    <location>
        <begin position="132"/>
        <end position="156"/>
    </location>
</feature>
<evidence type="ECO:0000259" key="7">
    <source>
        <dbReference type="PROSITE" id="PS50850"/>
    </source>
</evidence>
<keyword evidence="3 6" id="KW-0812">Transmembrane</keyword>
<dbReference type="InterPro" id="IPR036259">
    <property type="entry name" value="MFS_trans_sf"/>
</dbReference>
<accession>A0A5M9X1U5</accession>
<dbReference type="PANTHER" id="PTHR42718:SF9">
    <property type="entry name" value="MAJOR FACILITATOR SUPERFAMILY MULTIDRUG TRANSPORTER MFSC"/>
    <property type="match status" value="1"/>
</dbReference>
<name>A0A5M9X1U5_PAEAM</name>
<dbReference type="OrthoDB" id="102502at2"/>
<feature type="transmembrane region" description="Helical" evidence="6">
    <location>
        <begin position="162"/>
        <end position="181"/>
    </location>
</feature>
<dbReference type="InterPro" id="IPR011701">
    <property type="entry name" value="MFS"/>
</dbReference>
<evidence type="ECO:0000256" key="1">
    <source>
        <dbReference type="ARBA" id="ARBA00004651"/>
    </source>
</evidence>
<dbReference type="GO" id="GO:0022857">
    <property type="term" value="F:transmembrane transporter activity"/>
    <property type="evidence" value="ECO:0007669"/>
    <property type="project" value="InterPro"/>
</dbReference>
<feature type="transmembrane region" description="Helical" evidence="6">
    <location>
        <begin position="232"/>
        <end position="251"/>
    </location>
</feature>
<feature type="transmembrane region" description="Helical" evidence="6">
    <location>
        <begin position="410"/>
        <end position="427"/>
    </location>
</feature>
<feature type="transmembrane region" description="Helical" evidence="6">
    <location>
        <begin position="99"/>
        <end position="120"/>
    </location>
</feature>
<organism evidence="8 9">
    <name type="scientific">Paenibacillus amylolyticus</name>
    <dbReference type="NCBI Taxonomy" id="1451"/>
    <lineage>
        <taxon>Bacteria</taxon>
        <taxon>Bacillati</taxon>
        <taxon>Bacillota</taxon>
        <taxon>Bacilli</taxon>
        <taxon>Bacillales</taxon>
        <taxon>Paenibacillaceae</taxon>
        <taxon>Paenibacillus</taxon>
    </lineage>
</organism>
<evidence type="ECO:0000256" key="5">
    <source>
        <dbReference type="ARBA" id="ARBA00023136"/>
    </source>
</evidence>
<feature type="transmembrane region" description="Helical" evidence="6">
    <location>
        <begin position="202"/>
        <end position="226"/>
    </location>
</feature>